<dbReference type="EMBL" id="CP072754">
    <property type="protein sequence ID" value="QUC17570.1"/>
    <property type="molecule type" value="Genomic_DNA"/>
</dbReference>
<accession>A0A8E5HLB1</accession>
<dbReference type="Proteomes" id="UP000027002">
    <property type="component" value="Chromosome 2"/>
</dbReference>
<protein>
    <recommendedName>
        <fullName evidence="1">DUF7918 domain-containing protein</fullName>
    </recommendedName>
</protein>
<dbReference type="InterPro" id="IPR057678">
    <property type="entry name" value="DUF7918"/>
</dbReference>
<dbReference type="Pfam" id="PF25534">
    <property type="entry name" value="DUF7918"/>
    <property type="match status" value="1"/>
</dbReference>
<feature type="domain" description="DUF7918" evidence="1">
    <location>
        <begin position="9"/>
        <end position="233"/>
    </location>
</feature>
<dbReference type="RefSeq" id="XP_042995243.1">
    <property type="nucleotide sequence ID" value="XM_043139309.1"/>
</dbReference>
<proteinExistence type="predicted"/>
<keyword evidence="3" id="KW-1185">Reference proteome</keyword>
<organism evidence="2 3">
    <name type="scientific">Ustilaginoidea virens</name>
    <name type="common">Rice false smut fungus</name>
    <name type="synonym">Villosiclava virens</name>
    <dbReference type="NCBI Taxonomy" id="1159556"/>
    <lineage>
        <taxon>Eukaryota</taxon>
        <taxon>Fungi</taxon>
        <taxon>Dikarya</taxon>
        <taxon>Ascomycota</taxon>
        <taxon>Pezizomycotina</taxon>
        <taxon>Sordariomycetes</taxon>
        <taxon>Hypocreomycetidae</taxon>
        <taxon>Hypocreales</taxon>
        <taxon>Clavicipitaceae</taxon>
        <taxon>Ustilaginoidea</taxon>
    </lineage>
</organism>
<dbReference type="AlphaFoldDB" id="A0A8E5HLB1"/>
<dbReference type="GeneID" id="66062589"/>
<reference evidence="2" key="1">
    <citation type="submission" date="2020-03" db="EMBL/GenBank/DDBJ databases">
        <title>A mixture of massive structural variations and highly conserved coding sequences in Ustilaginoidea virens genome.</title>
        <authorList>
            <person name="Zhang K."/>
            <person name="Zhao Z."/>
            <person name="Zhang Z."/>
            <person name="Li Y."/>
            <person name="Hsiang T."/>
            <person name="Sun W."/>
        </authorList>
    </citation>
    <scope>NUCLEOTIDE SEQUENCE</scope>
    <source>
        <strain evidence="2">UV-8b</strain>
    </source>
</reference>
<evidence type="ECO:0000313" key="3">
    <source>
        <dbReference type="Proteomes" id="UP000027002"/>
    </source>
</evidence>
<dbReference type="OrthoDB" id="3364132at2759"/>
<sequence>MEVPGLPRISAHVIINGQVAKEYAPPEFLEEEANLPTRIRYIESQSGQTYTVRVKLDDRKAPLQFPDFKFSINLYVDGEHIEGHFLTRHESRYEFVGPCHRTSVPEQLMRQKLVFAPISAVESEPTAKKTALQKGEEARVVKDIGTLRIEVVKNLALLKKGKLSYKMIREKPKLTISEKLIKGKAISHRTVFSEGTIEGDPTVYYYDYTPLADFIFRYRSHRALQQEFIIPRTPSPEPPSVSQEIDSMSAADIKRLAERMLAIDRQDVKRVKRESSTSERRRVFIDLVDEPDE</sequence>
<evidence type="ECO:0000313" key="2">
    <source>
        <dbReference type="EMBL" id="QUC17570.1"/>
    </source>
</evidence>
<dbReference type="PANTHER" id="PTHR36223">
    <property type="entry name" value="BETA-LACTAMASE-TYPE TRANSPEPTIDASE FOLD DOMAIN CONTAINING PROTEIN"/>
    <property type="match status" value="1"/>
</dbReference>
<name>A0A8E5HLB1_USTVR</name>
<gene>
    <name evidence="2" type="ORF">UV8b_01811</name>
</gene>
<evidence type="ECO:0000259" key="1">
    <source>
        <dbReference type="Pfam" id="PF25534"/>
    </source>
</evidence>
<dbReference type="KEGG" id="uvi:66062589"/>
<dbReference type="PANTHER" id="PTHR36223:SF1">
    <property type="entry name" value="TRANSCRIPTION ELONGATION FACTOR EAF N-TERMINAL DOMAIN-CONTAINING PROTEIN"/>
    <property type="match status" value="1"/>
</dbReference>